<sequence length="72" mass="7974">MHPPRFRPGTYSGSSPEICVWNSYCTASSPPLLQRHAHVLSGNLCIPVRTSSSVVQANTCVRRDLMQYAVEL</sequence>
<evidence type="ECO:0000313" key="2">
    <source>
        <dbReference type="Proteomes" id="UP000253729"/>
    </source>
</evidence>
<keyword evidence="2" id="KW-1185">Reference proteome</keyword>
<dbReference type="AlphaFoldDB" id="A0A3F3PGV8"/>
<accession>A0A3F3PGV8</accession>
<dbReference type="EMBL" id="KZ852252">
    <property type="protein sequence ID" value="RDH26151.1"/>
    <property type="molecule type" value="Genomic_DNA"/>
</dbReference>
<protein>
    <submittedName>
        <fullName evidence="1">Uncharacterized protein</fullName>
    </submittedName>
</protein>
<reference evidence="1 2" key="1">
    <citation type="submission" date="2018-07" db="EMBL/GenBank/DDBJ databases">
        <title>The genomes of Aspergillus section Nigri reveals drivers in fungal speciation.</title>
        <authorList>
            <consortium name="DOE Joint Genome Institute"/>
            <person name="Vesth T.C."/>
            <person name="Nybo J."/>
            <person name="Theobald S."/>
            <person name="Brandl J."/>
            <person name="Frisvad J.C."/>
            <person name="Nielsen K.F."/>
            <person name="Lyhne E.K."/>
            <person name="Kogle M.E."/>
            <person name="Kuo A."/>
            <person name="Riley R."/>
            <person name="Clum A."/>
            <person name="Nolan M."/>
            <person name="Lipzen A."/>
            <person name="Salamov A."/>
            <person name="Henrissat B."/>
            <person name="Wiebenga A."/>
            <person name="De vries R.P."/>
            <person name="Grigoriev I.V."/>
            <person name="Mortensen U.H."/>
            <person name="Andersen M.R."/>
            <person name="Baker S.E."/>
        </authorList>
    </citation>
    <scope>NUCLEOTIDE SEQUENCE [LARGE SCALE GENOMIC DNA]</scope>
    <source>
        <strain evidence="1 2">CBS 139.54b</strain>
    </source>
</reference>
<evidence type="ECO:0000313" key="1">
    <source>
        <dbReference type="EMBL" id="RDH26151.1"/>
    </source>
</evidence>
<organism evidence="1 2">
    <name type="scientific">Aspergillus welwitschiae</name>
    <dbReference type="NCBI Taxonomy" id="1341132"/>
    <lineage>
        <taxon>Eukaryota</taxon>
        <taxon>Fungi</taxon>
        <taxon>Dikarya</taxon>
        <taxon>Ascomycota</taxon>
        <taxon>Pezizomycotina</taxon>
        <taxon>Eurotiomycetes</taxon>
        <taxon>Eurotiomycetidae</taxon>
        <taxon>Eurotiales</taxon>
        <taxon>Aspergillaceae</taxon>
        <taxon>Aspergillus</taxon>
        <taxon>Aspergillus subgen. Circumdati</taxon>
    </lineage>
</organism>
<dbReference type="GeneID" id="38136916"/>
<dbReference type="RefSeq" id="XP_026619173.1">
    <property type="nucleotide sequence ID" value="XM_026768560.1"/>
</dbReference>
<proteinExistence type="predicted"/>
<name>A0A3F3PGV8_9EURO</name>
<dbReference type="Proteomes" id="UP000253729">
    <property type="component" value="Unassembled WGS sequence"/>
</dbReference>
<gene>
    <name evidence="1" type="ORF">BDQ94DRAFT_155937</name>
</gene>